<evidence type="ECO:0000256" key="2">
    <source>
        <dbReference type="ARBA" id="ARBA00022722"/>
    </source>
</evidence>
<dbReference type="PANTHER" id="PTHR33992">
    <property type="entry name" value="RIBONUCLEASE P PROTEIN COMPONENT"/>
    <property type="match status" value="1"/>
</dbReference>
<evidence type="ECO:0000256" key="4">
    <source>
        <dbReference type="ARBA" id="ARBA00022801"/>
    </source>
</evidence>
<reference evidence="10" key="1">
    <citation type="submission" date="2016-08" db="EMBL/GenBank/DDBJ databases">
        <authorList>
            <person name="Varghese N."/>
            <person name="Submissions Spin"/>
        </authorList>
    </citation>
    <scope>NUCLEOTIDE SEQUENCE [LARGE SCALE GENOMIC DNA]</scope>
    <source>
        <strain evidence="10">R-52791</strain>
    </source>
</reference>
<evidence type="ECO:0000256" key="1">
    <source>
        <dbReference type="ARBA" id="ARBA00022694"/>
    </source>
</evidence>
<dbReference type="InterPro" id="IPR020568">
    <property type="entry name" value="Ribosomal_Su5_D2-typ_SF"/>
</dbReference>
<dbReference type="GO" id="GO:0000049">
    <property type="term" value="F:tRNA binding"/>
    <property type="evidence" value="ECO:0007669"/>
    <property type="project" value="UniProtKB-UniRule"/>
</dbReference>
<keyword evidence="1 6" id="KW-0819">tRNA processing</keyword>
<keyword evidence="5 6" id="KW-0694">RNA-binding</keyword>
<organism evidence="9 10">
    <name type="scientific">Bifidobacterium commune</name>
    <dbReference type="NCBI Taxonomy" id="1505727"/>
    <lineage>
        <taxon>Bacteria</taxon>
        <taxon>Bacillati</taxon>
        <taxon>Actinomycetota</taxon>
        <taxon>Actinomycetes</taxon>
        <taxon>Bifidobacteriales</taxon>
        <taxon>Bifidobacteriaceae</taxon>
        <taxon>Bifidobacterium</taxon>
    </lineage>
</organism>
<keyword evidence="10" id="KW-1185">Reference proteome</keyword>
<dbReference type="HAMAP" id="MF_00227">
    <property type="entry name" value="RNase_P"/>
    <property type="match status" value="1"/>
</dbReference>
<dbReference type="EC" id="3.1.26.5" evidence="6 7"/>
<dbReference type="Gene3D" id="3.30.230.10">
    <property type="match status" value="1"/>
</dbReference>
<dbReference type="GO" id="GO:0042781">
    <property type="term" value="F:3'-tRNA processing endoribonuclease activity"/>
    <property type="evidence" value="ECO:0007669"/>
    <property type="project" value="TreeGrafter"/>
</dbReference>
<dbReference type="GO" id="GO:0030677">
    <property type="term" value="C:ribonuclease P complex"/>
    <property type="evidence" value="ECO:0007669"/>
    <property type="project" value="TreeGrafter"/>
</dbReference>
<comment type="function">
    <text evidence="6">RNaseP catalyzes the removal of the 5'-leader sequence from pre-tRNA to produce the mature 5'-terminus. It can also cleave other RNA substrates such as 4.5S RNA. The protein component plays an auxiliary but essential role in vivo by binding to the 5'-leader sequence and broadening the substrate specificity of the ribozyme.</text>
</comment>
<comment type="similarity">
    <text evidence="6">Belongs to the RnpA family.</text>
</comment>
<dbReference type="AlphaFoldDB" id="A0A1C4H5S9"/>
<dbReference type="EMBL" id="FMBL01000003">
    <property type="protein sequence ID" value="SCC80364.1"/>
    <property type="molecule type" value="Genomic_DNA"/>
</dbReference>
<name>A0A1C4H5S9_9BIFI</name>
<keyword evidence="4 6" id="KW-0378">Hydrolase</keyword>
<proteinExistence type="inferred from homology"/>
<sequence length="170" mass="19155">MDRLQSHRDFVQVLKRRRKVTEKDIVVHFLVCDDSCCNRANDSRSALTAKTSGSTMDAAQASTCANEPRRGEVKRRLGLAVSKNVGNAVRRNHVKRRFRVLAKSYEDLLPKHCDIVMRAKPSAAQADFSSLDRQVGELFAAIDRKAVQSSEVRSNRRDEPSSNNRRSGRS</sequence>
<evidence type="ECO:0000313" key="9">
    <source>
        <dbReference type="EMBL" id="SCC80364.1"/>
    </source>
</evidence>
<accession>A0A1C4H5S9</accession>
<dbReference type="PANTHER" id="PTHR33992:SF1">
    <property type="entry name" value="RIBONUCLEASE P PROTEIN COMPONENT"/>
    <property type="match status" value="1"/>
</dbReference>
<dbReference type="GO" id="GO:0001682">
    <property type="term" value="P:tRNA 5'-leader removal"/>
    <property type="evidence" value="ECO:0007669"/>
    <property type="project" value="UniProtKB-UniRule"/>
</dbReference>
<gene>
    <name evidence="6" type="primary">rnpA</name>
    <name evidence="9" type="ORF">GA0061077_1166</name>
</gene>
<comment type="subunit">
    <text evidence="6">Consists of a catalytic RNA component (M1 or rnpB) and a protein subunit.</text>
</comment>
<dbReference type="InterPro" id="IPR014721">
    <property type="entry name" value="Ribsml_uS5_D2-typ_fold_subgr"/>
</dbReference>
<evidence type="ECO:0000256" key="3">
    <source>
        <dbReference type="ARBA" id="ARBA00022759"/>
    </source>
</evidence>
<dbReference type="Pfam" id="PF00825">
    <property type="entry name" value="Ribonuclease_P"/>
    <property type="match status" value="1"/>
</dbReference>
<evidence type="ECO:0000256" key="5">
    <source>
        <dbReference type="ARBA" id="ARBA00022884"/>
    </source>
</evidence>
<dbReference type="Proteomes" id="UP000242610">
    <property type="component" value="Unassembled WGS sequence"/>
</dbReference>
<dbReference type="SUPFAM" id="SSF54211">
    <property type="entry name" value="Ribosomal protein S5 domain 2-like"/>
    <property type="match status" value="1"/>
</dbReference>
<dbReference type="GO" id="GO:0004526">
    <property type="term" value="F:ribonuclease P activity"/>
    <property type="evidence" value="ECO:0007669"/>
    <property type="project" value="UniProtKB-UniRule"/>
</dbReference>
<dbReference type="RefSeq" id="WP_091848007.1">
    <property type="nucleotide sequence ID" value="NZ_FMBL01000003.1"/>
</dbReference>
<dbReference type="NCBIfam" id="TIGR00188">
    <property type="entry name" value="rnpA"/>
    <property type="match status" value="1"/>
</dbReference>
<keyword evidence="3 6" id="KW-0255">Endonuclease</keyword>
<feature type="region of interest" description="Disordered" evidence="8">
    <location>
        <begin position="147"/>
        <end position="170"/>
    </location>
</feature>
<evidence type="ECO:0000256" key="7">
    <source>
        <dbReference type="NCBIfam" id="TIGR00188"/>
    </source>
</evidence>
<comment type="catalytic activity">
    <reaction evidence="6">
        <text>Endonucleolytic cleavage of RNA, removing 5'-extranucleotides from tRNA precursor.</text>
        <dbReference type="EC" id="3.1.26.5"/>
    </reaction>
</comment>
<dbReference type="OrthoDB" id="196964at2"/>
<evidence type="ECO:0000313" key="10">
    <source>
        <dbReference type="Proteomes" id="UP000242610"/>
    </source>
</evidence>
<feature type="compositionally biased region" description="Polar residues" evidence="8">
    <location>
        <begin position="161"/>
        <end position="170"/>
    </location>
</feature>
<dbReference type="InterPro" id="IPR000100">
    <property type="entry name" value="RNase_P"/>
</dbReference>
<evidence type="ECO:0000256" key="6">
    <source>
        <dbReference type="HAMAP-Rule" id="MF_00227"/>
    </source>
</evidence>
<evidence type="ECO:0000256" key="8">
    <source>
        <dbReference type="SAM" id="MobiDB-lite"/>
    </source>
</evidence>
<keyword evidence="2 6" id="KW-0540">Nuclease</keyword>
<protein>
    <recommendedName>
        <fullName evidence="6 7">Ribonuclease P protein component</fullName>
        <shortName evidence="6">RNase P protein</shortName>
        <shortName evidence="6">RNaseP protein</shortName>
        <ecNumber evidence="6 7">3.1.26.5</ecNumber>
    </recommendedName>
    <alternativeName>
        <fullName evidence="6">Protein C5</fullName>
    </alternativeName>
</protein>
<dbReference type="STRING" id="1505727.GA0061077_1166"/>